<dbReference type="Proteomes" id="UP001143548">
    <property type="component" value="Unassembled WGS sequence"/>
</dbReference>
<feature type="transmembrane region" description="Helical" evidence="1">
    <location>
        <begin position="150"/>
        <end position="172"/>
    </location>
</feature>
<keyword evidence="1" id="KW-1133">Transmembrane helix</keyword>
<reference evidence="3" key="1">
    <citation type="submission" date="2022-07" db="EMBL/GenBank/DDBJ databases">
        <title>Taxonomy of Aspergillus series Nigri: significant species reduction supported by multi-species coalescent approaches.</title>
        <authorList>
            <person name="Bian C."/>
            <person name="Kusuya Y."/>
            <person name="Sklenar F."/>
            <person name="D'hooge E."/>
            <person name="Yaguchi T."/>
            <person name="Takahashi H."/>
            <person name="Hubka V."/>
        </authorList>
    </citation>
    <scope>NUCLEOTIDE SEQUENCE</scope>
    <source>
        <strain evidence="3">CBS 733.88</strain>
    </source>
</reference>
<dbReference type="PANTHER" id="PTHR39614">
    <property type="entry name" value="INTEGRAL MEMBRANE PROTEIN"/>
    <property type="match status" value="1"/>
</dbReference>
<keyword evidence="1" id="KW-0812">Transmembrane</keyword>
<proteinExistence type="predicted"/>
<evidence type="ECO:0000259" key="2">
    <source>
        <dbReference type="Pfam" id="PF20684"/>
    </source>
</evidence>
<sequence length="330" mass="36301">MNMIQWLPHVHYALHTRNLDTRAHYPATQDAPDHVAEIAIATIYLMVIMILAVLIRLAFRLHILRSLQWDDATASIALVFAVAQCAVIIVGTENGLGKQKSSLNDIEVQALEKFAFWVAIAPIDIITELVICILPIYIVKPVQVVFGKKVTVVVAFFIRIFVIISTIVRLIFMRHSHPYPSTDMNDATFATIITTECVLCVSVMTACIPCLKPFLDAFDSGMLSVSLSKRIGGGSNSNLYGNTYALTTMTKGVKESVTRSRYLEDEVEGLGTSAAAFAVTSPGQPLGRRDSTLVIQRTDQWSVRCEYVDPKDGSLGDETEGSVPRGEHSL</sequence>
<dbReference type="Pfam" id="PF20684">
    <property type="entry name" value="Fung_rhodopsin"/>
    <property type="match status" value="2"/>
</dbReference>
<name>A0A9W5YS13_9EURO</name>
<feature type="transmembrane region" description="Helical" evidence="1">
    <location>
        <begin position="71"/>
        <end position="91"/>
    </location>
</feature>
<feature type="domain" description="Rhodopsin" evidence="2">
    <location>
        <begin position="109"/>
        <end position="215"/>
    </location>
</feature>
<evidence type="ECO:0000313" key="4">
    <source>
        <dbReference type="Proteomes" id="UP001143548"/>
    </source>
</evidence>
<comment type="caution">
    <text evidence="3">The sequence shown here is derived from an EMBL/GenBank/DDBJ whole genome shotgun (WGS) entry which is preliminary data.</text>
</comment>
<dbReference type="AlphaFoldDB" id="A0A9W5YS13"/>
<feature type="transmembrane region" description="Helical" evidence="1">
    <location>
        <begin position="114"/>
        <end position="138"/>
    </location>
</feature>
<keyword evidence="1" id="KW-0472">Membrane</keyword>
<dbReference type="PANTHER" id="PTHR39614:SF2">
    <property type="entry name" value="INTEGRAL MEMBRANE PROTEIN"/>
    <property type="match status" value="1"/>
</dbReference>
<dbReference type="InterPro" id="IPR049326">
    <property type="entry name" value="Rhodopsin_dom_fungi"/>
</dbReference>
<gene>
    <name evidence="3" type="ORF">AbraCBS73388_009005</name>
</gene>
<dbReference type="EMBL" id="BROQ01000058">
    <property type="protein sequence ID" value="GKZ22825.1"/>
    <property type="molecule type" value="Genomic_DNA"/>
</dbReference>
<accession>A0A9W5YS13</accession>
<feature type="transmembrane region" description="Helical" evidence="1">
    <location>
        <begin position="38"/>
        <end position="59"/>
    </location>
</feature>
<organism evidence="3 4">
    <name type="scientific">Aspergillus brasiliensis</name>
    <dbReference type="NCBI Taxonomy" id="319629"/>
    <lineage>
        <taxon>Eukaryota</taxon>
        <taxon>Fungi</taxon>
        <taxon>Dikarya</taxon>
        <taxon>Ascomycota</taxon>
        <taxon>Pezizomycotina</taxon>
        <taxon>Eurotiomycetes</taxon>
        <taxon>Eurotiomycetidae</taxon>
        <taxon>Eurotiales</taxon>
        <taxon>Aspergillaceae</taxon>
        <taxon>Aspergillus</taxon>
        <taxon>Aspergillus subgen. Circumdati</taxon>
    </lineage>
</organism>
<feature type="transmembrane region" description="Helical" evidence="1">
    <location>
        <begin position="192"/>
        <end position="211"/>
    </location>
</feature>
<evidence type="ECO:0000256" key="1">
    <source>
        <dbReference type="SAM" id="Phobius"/>
    </source>
</evidence>
<protein>
    <recommendedName>
        <fullName evidence="2">Rhodopsin domain-containing protein</fullName>
    </recommendedName>
</protein>
<evidence type="ECO:0000313" key="3">
    <source>
        <dbReference type="EMBL" id="GKZ22825.1"/>
    </source>
</evidence>
<feature type="domain" description="Rhodopsin" evidence="2">
    <location>
        <begin position="55"/>
        <end position="108"/>
    </location>
</feature>